<gene>
    <name evidence="7" type="ORF">APICC_04892</name>
</gene>
<dbReference type="PROSITE" id="PS51503">
    <property type="entry name" value="HIG1"/>
    <property type="match status" value="1"/>
</dbReference>
<evidence type="ECO:0000256" key="3">
    <source>
        <dbReference type="ARBA" id="ARBA00022989"/>
    </source>
</evidence>
<reference evidence="7 8" key="1">
    <citation type="submission" date="2014-07" db="EMBL/GenBank/DDBJ databases">
        <title>Genomic and transcriptomic analysis on Apis cerana provide comprehensive insights into honey bee biology.</title>
        <authorList>
            <person name="Diao Q."/>
            <person name="Sun L."/>
            <person name="Zheng H."/>
            <person name="Zheng H."/>
            <person name="Xu S."/>
            <person name="Wang S."/>
            <person name="Zeng Z."/>
            <person name="Hu F."/>
            <person name="Su S."/>
            <person name="Wu J."/>
        </authorList>
    </citation>
    <scope>NUCLEOTIDE SEQUENCE [LARGE SCALE GENOMIC DNA]</scope>
    <source>
        <tissue evidence="7">Pupae without intestine</tissue>
    </source>
</reference>
<feature type="transmembrane region" description="Helical" evidence="5">
    <location>
        <begin position="46"/>
        <end position="66"/>
    </location>
</feature>
<feature type="transmembrane region" description="Helical" evidence="5">
    <location>
        <begin position="81"/>
        <end position="98"/>
    </location>
</feature>
<name>A0A2A3E4F7_APICC</name>
<dbReference type="InterPro" id="IPR007667">
    <property type="entry name" value="Hypoxia_induced_domain"/>
</dbReference>
<feature type="domain" description="HIG1" evidence="6">
    <location>
        <begin position="18"/>
        <end position="103"/>
    </location>
</feature>
<evidence type="ECO:0000313" key="7">
    <source>
        <dbReference type="EMBL" id="PBC25961.1"/>
    </source>
</evidence>
<comment type="subcellular location">
    <subcellularLocation>
        <location evidence="1">Mitochondrion membrane</location>
    </subcellularLocation>
</comment>
<dbReference type="Pfam" id="PF04588">
    <property type="entry name" value="HIG_1_N"/>
    <property type="match status" value="1"/>
</dbReference>
<keyword evidence="2 5" id="KW-0812">Transmembrane</keyword>
<dbReference type="Proteomes" id="UP000242457">
    <property type="component" value="Unassembled WGS sequence"/>
</dbReference>
<dbReference type="Gene3D" id="6.10.140.1320">
    <property type="match status" value="1"/>
</dbReference>
<evidence type="ECO:0000259" key="6">
    <source>
        <dbReference type="PROSITE" id="PS51503"/>
    </source>
</evidence>
<keyword evidence="3 5" id="KW-1133">Transmembrane helix</keyword>
<keyword evidence="4 5" id="KW-0472">Membrane</keyword>
<sequence>MSSRTSNNSEELNELDWIRVRTKLNDEYKFETLREKMMRKVKQNPIIPLGILATTSALCYGIYSFYVGNTKMSQFMMRTRVGAQSFTILAIIGGWIILGRKNN</sequence>
<dbReference type="AlphaFoldDB" id="A0A2A3E4F7"/>
<dbReference type="OrthoDB" id="6604018at2759"/>
<proteinExistence type="predicted"/>
<evidence type="ECO:0000256" key="4">
    <source>
        <dbReference type="ARBA" id="ARBA00023136"/>
    </source>
</evidence>
<evidence type="ECO:0000256" key="1">
    <source>
        <dbReference type="ARBA" id="ARBA00004325"/>
    </source>
</evidence>
<keyword evidence="8" id="KW-1185">Reference proteome</keyword>
<dbReference type="PANTHER" id="PTHR12297:SF18">
    <property type="entry name" value="HIG1 DOMAIN FAMILY MEMBER 2A"/>
    <property type="match status" value="1"/>
</dbReference>
<accession>A0A2A3E4F7</accession>
<dbReference type="PANTHER" id="PTHR12297">
    <property type="entry name" value="HYPOXIA-INDUCBILE GENE 1 HIG1 -RELATED"/>
    <property type="match status" value="1"/>
</dbReference>
<dbReference type="GO" id="GO:0031966">
    <property type="term" value="C:mitochondrial membrane"/>
    <property type="evidence" value="ECO:0007669"/>
    <property type="project" value="UniProtKB-SubCell"/>
</dbReference>
<organism evidence="7 8">
    <name type="scientific">Apis cerana cerana</name>
    <name type="common">Oriental honeybee</name>
    <dbReference type="NCBI Taxonomy" id="94128"/>
    <lineage>
        <taxon>Eukaryota</taxon>
        <taxon>Metazoa</taxon>
        <taxon>Ecdysozoa</taxon>
        <taxon>Arthropoda</taxon>
        <taxon>Hexapoda</taxon>
        <taxon>Insecta</taxon>
        <taxon>Pterygota</taxon>
        <taxon>Neoptera</taxon>
        <taxon>Endopterygota</taxon>
        <taxon>Hymenoptera</taxon>
        <taxon>Apocrita</taxon>
        <taxon>Aculeata</taxon>
        <taxon>Apoidea</taxon>
        <taxon>Anthophila</taxon>
        <taxon>Apidae</taxon>
        <taxon>Apis</taxon>
    </lineage>
</organism>
<evidence type="ECO:0000256" key="2">
    <source>
        <dbReference type="ARBA" id="ARBA00022692"/>
    </source>
</evidence>
<evidence type="ECO:0000313" key="8">
    <source>
        <dbReference type="Proteomes" id="UP000242457"/>
    </source>
</evidence>
<protein>
    <submittedName>
        <fullName evidence="7">HIG1 domain family member</fullName>
    </submittedName>
</protein>
<dbReference type="InterPro" id="IPR050355">
    <property type="entry name" value="RCF1"/>
</dbReference>
<dbReference type="GO" id="GO:0097250">
    <property type="term" value="P:mitochondrial respirasome assembly"/>
    <property type="evidence" value="ECO:0007669"/>
    <property type="project" value="TreeGrafter"/>
</dbReference>
<dbReference type="EMBL" id="KZ288422">
    <property type="protein sequence ID" value="PBC25961.1"/>
    <property type="molecule type" value="Genomic_DNA"/>
</dbReference>
<evidence type="ECO:0000256" key="5">
    <source>
        <dbReference type="SAM" id="Phobius"/>
    </source>
</evidence>
<dbReference type="STRING" id="94128.A0A2A3E4F7"/>